<proteinExistence type="predicted"/>
<reference evidence="2 3" key="1">
    <citation type="journal article" date="2008" name="Genome Biol.">
        <title>The complete genome, comparative and functional analysis of Stenotrophomonas maltophilia reveals an organism heavily shielded by drug resistance determinants.</title>
        <authorList>
            <person name="Crossman L.C."/>
            <person name="Gould V.C."/>
            <person name="Dow J.M."/>
            <person name="Vernikos G.S."/>
            <person name="Okazaki A."/>
            <person name="Sebaihia M."/>
            <person name="Saunders D."/>
            <person name="Arrowsmith C."/>
            <person name="Carver T."/>
            <person name="Peters N."/>
            <person name="Adlem E."/>
            <person name="Kerhornou A."/>
            <person name="Lord A."/>
            <person name="Murphy L."/>
            <person name="Seeger K."/>
            <person name="Squares R."/>
            <person name="Rutter S."/>
            <person name="Quail M.A."/>
            <person name="Rajandream M.A."/>
            <person name="Harris D."/>
            <person name="Churcher C."/>
            <person name="Bentley S.D."/>
            <person name="Parkhill J."/>
            <person name="Thomson N.R."/>
            <person name="Avison M.B."/>
        </authorList>
    </citation>
    <scope>NUCLEOTIDE SEQUENCE [LARGE SCALE GENOMIC DNA]</scope>
    <source>
        <strain evidence="2 3">K279a</strain>
    </source>
</reference>
<gene>
    <name evidence="2" type="ordered locus">Smlt2076</name>
</gene>
<dbReference type="EMBL" id="AM743169">
    <property type="protein sequence ID" value="CAQ45580.1"/>
    <property type="molecule type" value="Genomic_DNA"/>
</dbReference>
<dbReference type="eggNOG" id="ENOG502Z7XZ">
    <property type="taxonomic scope" value="Bacteria"/>
</dbReference>
<dbReference type="Pfam" id="PF08808">
    <property type="entry name" value="RES"/>
    <property type="match status" value="1"/>
</dbReference>
<name>B2FNS4_STRMK</name>
<keyword evidence="3" id="KW-1185">Reference proteome</keyword>
<dbReference type="KEGG" id="sml:Smlt2076"/>
<dbReference type="SMART" id="SM00953">
    <property type="entry name" value="RES"/>
    <property type="match status" value="1"/>
</dbReference>
<dbReference type="InterPro" id="IPR014914">
    <property type="entry name" value="RES_dom"/>
</dbReference>
<evidence type="ECO:0000313" key="3">
    <source>
        <dbReference type="Proteomes" id="UP000008840"/>
    </source>
</evidence>
<dbReference type="EnsemblBacteria" id="CAQ45580">
    <property type="protein sequence ID" value="CAQ45580"/>
    <property type="gene ID" value="Smlt2076"/>
</dbReference>
<evidence type="ECO:0000313" key="2">
    <source>
        <dbReference type="EMBL" id="CAQ45580.1"/>
    </source>
</evidence>
<organism evidence="2 3">
    <name type="scientific">Stenotrophomonas maltophilia (strain K279a)</name>
    <dbReference type="NCBI Taxonomy" id="522373"/>
    <lineage>
        <taxon>Bacteria</taxon>
        <taxon>Pseudomonadati</taxon>
        <taxon>Pseudomonadota</taxon>
        <taxon>Gammaproteobacteria</taxon>
        <taxon>Lysobacterales</taxon>
        <taxon>Lysobacteraceae</taxon>
        <taxon>Stenotrophomonas</taxon>
        <taxon>Stenotrophomonas maltophilia group</taxon>
    </lineage>
</organism>
<dbReference type="AlphaFoldDB" id="B2FNS4"/>
<feature type="domain" description="RES" evidence="1">
    <location>
        <begin position="171"/>
        <end position="336"/>
    </location>
</feature>
<sequence length="357" mass="39774">MSESSEIPEELIAIACSRCFKNRGLILDAMQYGREEVGLCPNCGRGDGIKLGRAPLAYLAERFFVDGSFHKYDFGGAPAIQLNEHQKTSIDIDAVLTDDIGVFERLLGVGFFYYGPRLWMIGEVEPLKALLDDGKRTAVIERIMAEYPTRTVGTDETFYRVRKSPGSVINPLEYDTPPSNVPQDGRLSSDGLPVMYASPLIDLCVHECRYTIEDDLFVASLNPRRQLRLLDLTVVLEEDATEFESLDMAVHMLFLGGRGAYDAARAIARAAKDGGYDGLVYPSYFSSHYHGERPFQTVYGITRRRFSGAEAYERSLSVPNLALFGYPIAEGMVEVDSINRLVINRVAYEFHHGPAIA</sequence>
<protein>
    <recommendedName>
        <fullName evidence="1">RES domain-containing protein</fullName>
    </recommendedName>
</protein>
<evidence type="ECO:0000259" key="1">
    <source>
        <dbReference type="SMART" id="SM00953"/>
    </source>
</evidence>
<dbReference type="Proteomes" id="UP000008840">
    <property type="component" value="Chromosome"/>
</dbReference>
<dbReference type="HOGENOM" id="CLU_068445_0_0_6"/>
<dbReference type="RefSeq" id="WP_012479960.1">
    <property type="nucleotide sequence ID" value="NC_010943.1"/>
</dbReference>
<accession>B2FNS4</accession>